<feature type="compositionally biased region" description="Low complexity" evidence="1">
    <location>
        <begin position="161"/>
        <end position="177"/>
    </location>
</feature>
<dbReference type="EMBL" id="RDQH01000334">
    <property type="protein sequence ID" value="RXH91196.1"/>
    <property type="molecule type" value="Genomic_DNA"/>
</dbReference>
<feature type="compositionally biased region" description="Basic and acidic residues" evidence="1">
    <location>
        <begin position="528"/>
        <end position="538"/>
    </location>
</feature>
<dbReference type="AlphaFoldDB" id="A0A498J7Q0"/>
<feature type="region of interest" description="Disordered" evidence="1">
    <location>
        <begin position="323"/>
        <end position="376"/>
    </location>
</feature>
<feature type="compositionally biased region" description="Low complexity" evidence="1">
    <location>
        <begin position="101"/>
        <end position="127"/>
    </location>
</feature>
<proteinExistence type="predicted"/>
<feature type="compositionally biased region" description="Low complexity" evidence="1">
    <location>
        <begin position="234"/>
        <end position="247"/>
    </location>
</feature>
<name>A0A498J7Q0_MALDO</name>
<feature type="region of interest" description="Disordered" evidence="1">
    <location>
        <begin position="501"/>
        <end position="582"/>
    </location>
</feature>
<dbReference type="Proteomes" id="UP000290289">
    <property type="component" value="Chromosome 8"/>
</dbReference>
<sequence length="582" mass="63549">MADKKHPQSFHFRLPWRTRGSQVEPDPRPVAKTQNPAQTTTSIPVERPPFRPAGKAPVKASPSQAQAPSRNEPPPPSPSRSPTESQNSTSGTTQTRVEVESSPSSPSSPSRPATESQNSSSRTTQTRVEVESSPPSPSHAATESRKASSATAQTRVESFRSSPSPIASQPQAASQESPKAHSQPHTQENSQLPSFSAESPSPATQPEPKEPYAAISTSETIFKAQNNTPTTVQTHAASAEAVETVASPKKVDPDTIGGDQKHHPESETESKEHKEREKVLLVIKEEKANDPDYKELMQETATQLHAAVTGFGKHTKDLLEVASQAEQRHSKEEAFDRKETLASSSSSSKLTKAPEDTSTPRISIQKMVSSTVKQAPLHREIRENALKLNKLAIEDQMHEKPVSIVTVSGENRGASMHISSEPEKGGEFMPIHRSYKTNPDDSLEATTDGEVSSEGEKFDQTSKEDRHMIAYINNNVQSINNAIVLNTSVAERNPGVQTVFSHSPAESIKPNGKSDPLKTHKAQITKTPSEKLTHESTVRRRCLRGLFMEPSDSDPDNPEKPRRHGCRYSCGMNREDTNTGIL</sequence>
<protein>
    <submittedName>
        <fullName evidence="2">Uncharacterized protein</fullName>
    </submittedName>
</protein>
<feature type="compositionally biased region" description="Polar residues" evidence="1">
    <location>
        <begin position="147"/>
        <end position="160"/>
    </location>
</feature>
<evidence type="ECO:0000256" key="1">
    <source>
        <dbReference type="SAM" id="MobiDB-lite"/>
    </source>
</evidence>
<organism evidence="2 3">
    <name type="scientific">Malus domestica</name>
    <name type="common">Apple</name>
    <name type="synonym">Pyrus malus</name>
    <dbReference type="NCBI Taxonomy" id="3750"/>
    <lineage>
        <taxon>Eukaryota</taxon>
        <taxon>Viridiplantae</taxon>
        <taxon>Streptophyta</taxon>
        <taxon>Embryophyta</taxon>
        <taxon>Tracheophyta</taxon>
        <taxon>Spermatophyta</taxon>
        <taxon>Magnoliopsida</taxon>
        <taxon>eudicotyledons</taxon>
        <taxon>Gunneridae</taxon>
        <taxon>Pentapetalae</taxon>
        <taxon>rosids</taxon>
        <taxon>fabids</taxon>
        <taxon>Rosales</taxon>
        <taxon>Rosaceae</taxon>
        <taxon>Amygdaloideae</taxon>
        <taxon>Maleae</taxon>
        <taxon>Malus</taxon>
    </lineage>
</organism>
<gene>
    <name evidence="2" type="ORF">DVH24_020219</name>
</gene>
<feature type="compositionally biased region" description="Polar residues" evidence="1">
    <location>
        <begin position="86"/>
        <end position="96"/>
    </location>
</feature>
<feature type="compositionally biased region" description="Polar residues" evidence="1">
    <location>
        <begin position="183"/>
        <end position="204"/>
    </location>
</feature>
<feature type="compositionally biased region" description="Basic and acidic residues" evidence="1">
    <location>
        <begin position="249"/>
        <end position="279"/>
    </location>
</feature>
<feature type="compositionally biased region" description="Polar residues" evidence="1">
    <location>
        <begin position="215"/>
        <end position="233"/>
    </location>
</feature>
<keyword evidence="3" id="KW-1185">Reference proteome</keyword>
<accession>A0A498J7Q0</accession>
<feature type="compositionally biased region" description="Basic and acidic residues" evidence="1">
    <location>
        <begin position="454"/>
        <end position="463"/>
    </location>
</feature>
<comment type="caution">
    <text evidence="2">The sequence shown here is derived from an EMBL/GenBank/DDBJ whole genome shotgun (WGS) entry which is preliminary data.</text>
</comment>
<evidence type="ECO:0000313" key="3">
    <source>
        <dbReference type="Proteomes" id="UP000290289"/>
    </source>
</evidence>
<dbReference type="STRING" id="3750.A0A498J7Q0"/>
<feature type="region of interest" description="Disordered" evidence="1">
    <location>
        <begin position="436"/>
        <end position="463"/>
    </location>
</feature>
<feature type="compositionally biased region" description="Basic and acidic residues" evidence="1">
    <location>
        <begin position="573"/>
        <end position="582"/>
    </location>
</feature>
<dbReference type="PANTHER" id="PTHR33472:SF24">
    <property type="entry name" value="VEGETATIVE CELL WALL PROTEIN GP1-LIKE"/>
    <property type="match status" value="1"/>
</dbReference>
<feature type="compositionally biased region" description="Polar residues" evidence="1">
    <location>
        <begin position="356"/>
        <end position="373"/>
    </location>
</feature>
<feature type="region of interest" description="Disordered" evidence="1">
    <location>
        <begin position="1"/>
        <end position="279"/>
    </location>
</feature>
<dbReference type="PANTHER" id="PTHR33472">
    <property type="entry name" value="OS01G0106600 PROTEIN"/>
    <property type="match status" value="1"/>
</dbReference>
<evidence type="ECO:0000313" key="2">
    <source>
        <dbReference type="EMBL" id="RXH91196.1"/>
    </source>
</evidence>
<reference evidence="2 3" key="1">
    <citation type="submission" date="2018-10" db="EMBL/GenBank/DDBJ databases">
        <title>A high-quality apple genome assembly.</title>
        <authorList>
            <person name="Hu J."/>
        </authorList>
    </citation>
    <scope>NUCLEOTIDE SEQUENCE [LARGE SCALE GENOMIC DNA]</scope>
    <source>
        <strain evidence="3">cv. HFTH1</strain>
        <tissue evidence="2">Young leaf</tissue>
    </source>
</reference>
<feature type="compositionally biased region" description="Polar residues" evidence="1">
    <location>
        <begin position="32"/>
        <end position="43"/>
    </location>
</feature>
<feature type="compositionally biased region" description="Basic and acidic residues" evidence="1">
    <location>
        <begin position="326"/>
        <end position="340"/>
    </location>
</feature>